<accession>A0A444J5T8</accession>
<evidence type="ECO:0000313" key="2">
    <source>
        <dbReference type="EMBL" id="RWX48422.1"/>
    </source>
</evidence>
<evidence type="ECO:0000256" key="1">
    <source>
        <dbReference type="SAM" id="MobiDB-lite"/>
    </source>
</evidence>
<evidence type="ECO:0000313" key="3">
    <source>
        <dbReference type="Proteomes" id="UP000288086"/>
    </source>
</evidence>
<reference evidence="2 3" key="1">
    <citation type="submission" date="2017-01" db="EMBL/GenBank/DDBJ databases">
        <title>The cable genome- insights into the physiology and evolution of filamentous bacteria capable of sulfide oxidation via long distance electron transfer.</title>
        <authorList>
            <person name="Schreiber L."/>
            <person name="Bjerg J.T."/>
            <person name="Boggild A."/>
            <person name="Van De Vossenberg J."/>
            <person name="Meysman F."/>
            <person name="Nielsen L.P."/>
            <person name="Schramm A."/>
            <person name="Kjeldsen K.U."/>
        </authorList>
    </citation>
    <scope>NUCLEOTIDE SEQUENCE [LARGE SCALE GENOMIC DNA]</scope>
    <source>
        <strain evidence="2">A1</strain>
    </source>
</reference>
<dbReference type="Proteomes" id="UP000288086">
    <property type="component" value="Unassembled WGS sequence"/>
</dbReference>
<protein>
    <submittedName>
        <fullName evidence="2">Uncharacterized protein</fullName>
    </submittedName>
</protein>
<feature type="region of interest" description="Disordered" evidence="1">
    <location>
        <begin position="1"/>
        <end position="22"/>
    </location>
</feature>
<gene>
    <name evidence="2" type="ORF">VT98_11531</name>
</gene>
<dbReference type="EMBL" id="MTKP01000153">
    <property type="protein sequence ID" value="RWX48422.1"/>
    <property type="molecule type" value="Genomic_DNA"/>
</dbReference>
<organism evidence="2 3">
    <name type="scientific">Candidatus Electrothrix communis</name>
    <dbReference type="NCBI Taxonomy" id="1859133"/>
    <lineage>
        <taxon>Bacteria</taxon>
        <taxon>Pseudomonadati</taxon>
        <taxon>Thermodesulfobacteriota</taxon>
        <taxon>Desulfobulbia</taxon>
        <taxon>Desulfobulbales</taxon>
        <taxon>Desulfobulbaceae</taxon>
        <taxon>Candidatus Electrothrix</taxon>
    </lineage>
</organism>
<sequence>MGMGSYSLDNRAARSETEGYSTRSIREIFSQRKINRDMNPQGVKLREARDSEEHPESVAIILGLDVTGSMGSIPHHLVREGLPKIMGRIRDVPLNLWLPVASRLADSYPG</sequence>
<comment type="caution">
    <text evidence="2">The sequence shown here is derived from an EMBL/GenBank/DDBJ whole genome shotgun (WGS) entry which is preliminary data.</text>
</comment>
<proteinExistence type="predicted"/>
<dbReference type="AlphaFoldDB" id="A0A444J5T8"/>
<name>A0A444J5T8_9BACT</name>
<keyword evidence="3" id="KW-1185">Reference proteome</keyword>